<dbReference type="UniPathway" id="UPA00378"/>
<evidence type="ECO:0000256" key="8">
    <source>
        <dbReference type="ARBA" id="ARBA00023034"/>
    </source>
</evidence>
<dbReference type="Pfam" id="PF11051">
    <property type="entry name" value="Mannosyl_trans3"/>
    <property type="match status" value="1"/>
</dbReference>
<dbReference type="Proteomes" id="UP000005018">
    <property type="component" value="Chromosome 1"/>
</dbReference>
<evidence type="ECO:0000256" key="1">
    <source>
        <dbReference type="ARBA" id="ARBA00004323"/>
    </source>
</evidence>
<dbReference type="eggNOG" id="ENOG502SJ0W">
    <property type="taxonomic scope" value="Eukaryota"/>
</dbReference>
<keyword evidence="6" id="KW-0735">Signal-anchor</keyword>
<dbReference type="OrthoDB" id="430354at2759"/>
<keyword evidence="7" id="KW-1133">Transmembrane helix</keyword>
<comment type="similarity">
    <text evidence="3">Belongs to the MNN1/MNT family.</text>
</comment>
<protein>
    <submittedName>
        <fullName evidence="11">Uncharacterized protein</fullName>
    </submittedName>
</protein>
<comment type="pathway">
    <text evidence="2">Protein modification; protein glycosylation.</text>
</comment>
<evidence type="ECO:0000256" key="6">
    <source>
        <dbReference type="ARBA" id="ARBA00022968"/>
    </source>
</evidence>
<dbReference type="GO" id="GO:0000026">
    <property type="term" value="F:alpha-1,2-mannosyltransferase activity"/>
    <property type="evidence" value="ECO:0007669"/>
    <property type="project" value="TreeGrafter"/>
</dbReference>
<keyword evidence="12" id="KW-1185">Reference proteome</keyword>
<dbReference type="AlphaFoldDB" id="H8WXP3"/>
<evidence type="ECO:0000256" key="7">
    <source>
        <dbReference type="ARBA" id="ARBA00022989"/>
    </source>
</evidence>
<evidence type="ECO:0000313" key="12">
    <source>
        <dbReference type="Proteomes" id="UP000005018"/>
    </source>
</evidence>
<evidence type="ECO:0000256" key="5">
    <source>
        <dbReference type="ARBA" id="ARBA00022692"/>
    </source>
</evidence>
<dbReference type="EMBL" id="HE681719">
    <property type="protein sequence ID" value="CCG21716.1"/>
    <property type="molecule type" value="Genomic_DNA"/>
</dbReference>
<dbReference type="SUPFAM" id="SSF53448">
    <property type="entry name" value="Nucleotide-diphospho-sugar transferases"/>
    <property type="match status" value="1"/>
</dbReference>
<dbReference type="GO" id="GO:0046354">
    <property type="term" value="P:mannan biosynthetic process"/>
    <property type="evidence" value="ECO:0007669"/>
    <property type="project" value="TreeGrafter"/>
</dbReference>
<feature type="region of interest" description="Disordered" evidence="10">
    <location>
        <begin position="607"/>
        <end position="643"/>
    </location>
</feature>
<evidence type="ECO:0000256" key="9">
    <source>
        <dbReference type="ARBA" id="ARBA00023136"/>
    </source>
</evidence>
<reference evidence="11 12" key="1">
    <citation type="journal article" date="2012" name="PLoS ONE">
        <title>Sequence and analysis of the genome of the pathogenic yeast Candida orthopsilosis.</title>
        <authorList>
            <person name="Riccombeni A."/>
            <person name="Vidanes G."/>
            <person name="Proux-Wera E."/>
            <person name="Wolfe K.H."/>
            <person name="Butler G."/>
        </authorList>
    </citation>
    <scope>NUCLEOTIDE SEQUENCE [LARGE SCALE GENOMIC DNA]</scope>
    <source>
        <strain evidence="11 12">Co 90-125</strain>
    </source>
</reference>
<comment type="subcellular location">
    <subcellularLocation>
        <location evidence="1">Golgi apparatus membrane</location>
        <topology evidence="1">Single-pass type II membrane protein</topology>
    </subcellularLocation>
</comment>
<keyword evidence="8" id="KW-0333">Golgi apparatus</keyword>
<dbReference type="KEGG" id="cot:CORT_0A13330"/>
<proteinExistence type="inferred from homology"/>
<sequence length="760" mass="87804">MPLVLPTKFKATQIVLSVLFLFTLVNILLALYSTDRSTANNNNHGDNSGSYYGYSKEGVSAIFGKLSSLTLPTSSSSSSSSQKKGQDYKVVGYHHNEDNDFVVFQKDYSSNEHLATDTTHHFWNFVNSDLDSRQNYDIKLINGYNYKDYISKLNQEHSLMLNSSFSDHYDMEMKFTTAFIEFFNTILKTIEDCKPNINRINDDEHYPNAAKLEKYYQTLNKLTDDQMNGFKFKLELIHKNGRMPVYGGHLRENYQQELIRNKELLSMYITLNDMEMEALKNSHQVFINSMMKDWPEDLTKYNKYNDFLKGDGIVYLAGGKYNQLALLSIKVLRENGSRLPVEVIIPKHEDYDEQFCNRILPNLNGKCKLMSDYIPKSYYERVIKNGGNAAGYQMKNVAIFISSFERVLYLDADNIPIKNPDILFVNKPFTNNHLVIWPDLWRRSTSPKFYEIAGIKVDPAKKLRNSYTKGDPRGVFQSADYETSIAHNSYHDCQGAIPEPSSETGQLLINKKVHFKTLLLSMYYNTYGPDYYYPLLSQGAAGEGDKETFIAAAHKLNLPYYQVQEFNREFGPKDGTTNKHLYFAMGQYDPIIDYIQSNNDTEYVNNKAAATKQKQKQEDKLEEDPEDNPYLSTPPTQFASHEKDNSKYNYDYHLYKSSSLFFLHANWPKYFFQQLFTTDERGPVDNKGNRRRLYGNELRSELSSGSISGYDFELKVIEQLQMLFCTAPKFDLGGVPDAESNERREVCDKVEEQRSFLKIS</sequence>
<accession>H8WXP3</accession>
<organism evidence="11 12">
    <name type="scientific">Candida orthopsilosis (strain 90-125)</name>
    <name type="common">Yeast</name>
    <dbReference type="NCBI Taxonomy" id="1136231"/>
    <lineage>
        <taxon>Eukaryota</taxon>
        <taxon>Fungi</taxon>
        <taxon>Dikarya</taxon>
        <taxon>Ascomycota</taxon>
        <taxon>Saccharomycotina</taxon>
        <taxon>Pichiomycetes</taxon>
        <taxon>Debaryomycetaceae</taxon>
        <taxon>Candida/Lodderomyces clade</taxon>
        <taxon>Candida</taxon>
    </lineage>
</organism>
<keyword evidence="5" id="KW-0812">Transmembrane</keyword>
<dbReference type="GeneID" id="14536938"/>
<keyword evidence="4" id="KW-0808">Transferase</keyword>
<feature type="compositionally biased region" description="Polar residues" evidence="10">
    <location>
        <begin position="630"/>
        <end position="639"/>
    </location>
</feature>
<dbReference type="HOGENOM" id="CLU_013298_1_0_1"/>
<dbReference type="PANTHER" id="PTHR31646:SF1">
    <property type="entry name" value="ALPHA-1,2-MANNOSYLTRANSFERASE MNN2"/>
    <property type="match status" value="1"/>
</dbReference>
<gene>
    <name evidence="11" type="ORF">CORT_0A13330</name>
</gene>
<dbReference type="RefSeq" id="XP_003867154.1">
    <property type="nucleotide sequence ID" value="XM_003867106.1"/>
</dbReference>
<evidence type="ECO:0000256" key="4">
    <source>
        <dbReference type="ARBA" id="ARBA00022679"/>
    </source>
</evidence>
<dbReference type="InterPro" id="IPR029044">
    <property type="entry name" value="Nucleotide-diphossugar_trans"/>
</dbReference>
<dbReference type="InterPro" id="IPR022751">
    <property type="entry name" value="Alpha_mannosyltransferase"/>
</dbReference>
<evidence type="ECO:0000256" key="10">
    <source>
        <dbReference type="SAM" id="MobiDB-lite"/>
    </source>
</evidence>
<name>H8WXP3_CANO9</name>
<keyword evidence="9" id="KW-0472">Membrane</keyword>
<dbReference type="PANTHER" id="PTHR31646">
    <property type="entry name" value="ALPHA-1,2-MANNOSYLTRANSFERASE MNN2"/>
    <property type="match status" value="1"/>
</dbReference>
<dbReference type="GO" id="GO:0000139">
    <property type="term" value="C:Golgi membrane"/>
    <property type="evidence" value="ECO:0007669"/>
    <property type="project" value="UniProtKB-SubCell"/>
</dbReference>
<evidence type="ECO:0000256" key="2">
    <source>
        <dbReference type="ARBA" id="ARBA00004922"/>
    </source>
</evidence>
<evidence type="ECO:0000313" key="11">
    <source>
        <dbReference type="EMBL" id="CCG21716.1"/>
    </source>
</evidence>
<evidence type="ECO:0000256" key="3">
    <source>
        <dbReference type="ARBA" id="ARBA00009105"/>
    </source>
</evidence>